<dbReference type="InterPro" id="IPR022695">
    <property type="entry name" value="Histidinol_DH_monofunct"/>
</dbReference>
<dbReference type="Proteomes" id="UP000178417">
    <property type="component" value="Unassembled WGS sequence"/>
</dbReference>
<name>A0A1F4SSS5_UNCSA</name>
<keyword evidence="5 8" id="KW-0862">Zinc</keyword>
<gene>
    <name evidence="8" type="primary">hisD</name>
    <name evidence="15" type="ORF">A2310_02710</name>
</gene>
<evidence type="ECO:0000256" key="2">
    <source>
        <dbReference type="ARBA" id="ARBA00010178"/>
    </source>
</evidence>
<dbReference type="GO" id="GO:0004399">
    <property type="term" value="F:histidinol dehydrogenase activity"/>
    <property type="evidence" value="ECO:0007669"/>
    <property type="project" value="UniProtKB-UniRule"/>
</dbReference>
<dbReference type="GO" id="GO:0051287">
    <property type="term" value="F:NAD binding"/>
    <property type="evidence" value="ECO:0007669"/>
    <property type="project" value="InterPro"/>
</dbReference>
<dbReference type="FunFam" id="3.40.50.1980:FF:000026">
    <property type="entry name" value="Histidinol dehydrogenase"/>
    <property type="match status" value="1"/>
</dbReference>
<feature type="binding site" evidence="8 13">
    <location>
        <position position="256"/>
    </location>
    <ligand>
        <name>Zn(2+)</name>
        <dbReference type="ChEBI" id="CHEBI:29105"/>
    </ligand>
</feature>
<reference evidence="15 16" key="1">
    <citation type="journal article" date="2016" name="Nat. Commun.">
        <title>Thousands of microbial genomes shed light on interconnected biogeochemical processes in an aquifer system.</title>
        <authorList>
            <person name="Anantharaman K."/>
            <person name="Brown C.T."/>
            <person name="Hug L.A."/>
            <person name="Sharon I."/>
            <person name="Castelle C.J."/>
            <person name="Probst A.J."/>
            <person name="Thomas B.C."/>
            <person name="Singh A."/>
            <person name="Wilkins M.J."/>
            <person name="Karaoz U."/>
            <person name="Brodie E.L."/>
            <person name="Williams K.H."/>
            <person name="Hubbard S.S."/>
            <person name="Banfield J.F."/>
        </authorList>
    </citation>
    <scope>NUCLEOTIDE SEQUENCE [LARGE SCALE GENOMIC DNA]</scope>
</reference>
<dbReference type="PRINTS" id="PR00083">
    <property type="entry name" value="HOLDHDRGNASE"/>
</dbReference>
<dbReference type="PANTHER" id="PTHR21256">
    <property type="entry name" value="HISTIDINOL DEHYDROGENASE HDH"/>
    <property type="match status" value="1"/>
</dbReference>
<evidence type="ECO:0000256" key="3">
    <source>
        <dbReference type="ARBA" id="ARBA00012965"/>
    </source>
</evidence>
<evidence type="ECO:0000256" key="13">
    <source>
        <dbReference type="PIRSR" id="PIRSR000099-4"/>
    </source>
</evidence>
<evidence type="ECO:0000256" key="7">
    <source>
        <dbReference type="ARBA" id="ARBA00049489"/>
    </source>
</evidence>
<dbReference type="Gene3D" id="3.40.50.1980">
    <property type="entry name" value="Nitrogenase molybdenum iron protein domain"/>
    <property type="match status" value="2"/>
</dbReference>
<dbReference type="CDD" id="cd06572">
    <property type="entry name" value="Histidinol_dh"/>
    <property type="match status" value="1"/>
</dbReference>
<evidence type="ECO:0000256" key="4">
    <source>
        <dbReference type="ARBA" id="ARBA00022723"/>
    </source>
</evidence>
<evidence type="ECO:0000313" key="16">
    <source>
        <dbReference type="Proteomes" id="UP000178417"/>
    </source>
</evidence>
<dbReference type="Gene3D" id="1.20.5.1300">
    <property type="match status" value="1"/>
</dbReference>
<comment type="cofactor">
    <cofactor evidence="8 13">
        <name>Zn(2+)</name>
        <dbReference type="ChEBI" id="CHEBI:29105"/>
    </cofactor>
    <text evidence="8 13">Binds 1 zinc ion per subunit.</text>
</comment>
<feature type="binding site" evidence="8 12">
    <location>
        <position position="408"/>
    </location>
    <ligand>
        <name>substrate</name>
    </ligand>
</feature>
<dbReference type="EC" id="1.1.1.23" evidence="3 8"/>
<evidence type="ECO:0000256" key="8">
    <source>
        <dbReference type="HAMAP-Rule" id="MF_01024"/>
    </source>
</evidence>
<dbReference type="NCBIfam" id="TIGR00069">
    <property type="entry name" value="hisD"/>
    <property type="match status" value="1"/>
</dbReference>
<dbReference type="PANTHER" id="PTHR21256:SF2">
    <property type="entry name" value="HISTIDINE BIOSYNTHESIS TRIFUNCTIONAL PROTEIN"/>
    <property type="match status" value="1"/>
</dbReference>
<comment type="function">
    <text evidence="1 8">Catalyzes the sequential NAD-dependent oxidations of L-histidinol to L-histidinaldehyde and then to L-histidine.</text>
</comment>
<keyword evidence="4 8" id="KW-0479">Metal-binding</keyword>
<feature type="binding site" evidence="8 11">
    <location>
        <position position="185"/>
    </location>
    <ligand>
        <name>NAD(+)</name>
        <dbReference type="ChEBI" id="CHEBI:57540"/>
    </ligand>
</feature>
<dbReference type="Pfam" id="PF00815">
    <property type="entry name" value="Histidinol_dh"/>
    <property type="match status" value="1"/>
</dbReference>
<evidence type="ECO:0000256" key="12">
    <source>
        <dbReference type="PIRSR" id="PIRSR000099-3"/>
    </source>
</evidence>
<dbReference type="InterPro" id="IPR012131">
    <property type="entry name" value="Hstdl_DH"/>
</dbReference>
<dbReference type="STRING" id="1802579.A2310_02710"/>
<evidence type="ECO:0000256" key="6">
    <source>
        <dbReference type="ARBA" id="ARBA00023002"/>
    </source>
</evidence>
<dbReference type="PIRSF" id="PIRSF000099">
    <property type="entry name" value="Histidinol_dh"/>
    <property type="match status" value="1"/>
</dbReference>
<comment type="caution">
    <text evidence="15">The sequence shown here is derived from an EMBL/GenBank/DDBJ whole genome shotgun (WGS) entry which is preliminary data.</text>
</comment>
<feature type="binding site" evidence="8 12">
    <location>
        <position position="354"/>
    </location>
    <ligand>
        <name>substrate</name>
    </ligand>
</feature>
<comment type="similarity">
    <text evidence="2 8 9 14">Belongs to the histidinol dehydrogenase family.</text>
</comment>
<dbReference type="UniPathway" id="UPA00031">
    <property type="reaction ID" value="UER00014"/>
</dbReference>
<feature type="active site" description="Proton acceptor" evidence="8 10">
    <location>
        <position position="321"/>
    </location>
</feature>
<evidence type="ECO:0000256" key="14">
    <source>
        <dbReference type="RuleBase" id="RU004175"/>
    </source>
</evidence>
<dbReference type="SUPFAM" id="SSF53720">
    <property type="entry name" value="ALDH-like"/>
    <property type="match status" value="1"/>
</dbReference>
<dbReference type="EMBL" id="MEUB01000017">
    <property type="protein sequence ID" value="OGC23495.1"/>
    <property type="molecule type" value="Genomic_DNA"/>
</dbReference>
<dbReference type="GO" id="GO:0008270">
    <property type="term" value="F:zinc ion binding"/>
    <property type="evidence" value="ECO:0007669"/>
    <property type="project" value="UniProtKB-UniRule"/>
</dbReference>
<dbReference type="HAMAP" id="MF_01024">
    <property type="entry name" value="HisD"/>
    <property type="match status" value="1"/>
</dbReference>
<dbReference type="InterPro" id="IPR001692">
    <property type="entry name" value="Histidinol_DH_CS"/>
</dbReference>
<feature type="binding site" evidence="8 12">
    <location>
        <position position="256"/>
    </location>
    <ligand>
        <name>substrate</name>
    </ligand>
</feature>
<keyword evidence="8" id="KW-0028">Amino-acid biosynthesis</keyword>
<feature type="active site" description="Proton acceptor" evidence="8 10">
    <location>
        <position position="320"/>
    </location>
</feature>
<comment type="catalytic activity">
    <reaction evidence="7 8">
        <text>L-histidinol + 2 NAD(+) + H2O = L-histidine + 2 NADH + 3 H(+)</text>
        <dbReference type="Rhea" id="RHEA:20641"/>
        <dbReference type="ChEBI" id="CHEBI:15377"/>
        <dbReference type="ChEBI" id="CHEBI:15378"/>
        <dbReference type="ChEBI" id="CHEBI:57540"/>
        <dbReference type="ChEBI" id="CHEBI:57595"/>
        <dbReference type="ChEBI" id="CHEBI:57699"/>
        <dbReference type="ChEBI" id="CHEBI:57945"/>
        <dbReference type="EC" id="1.1.1.23"/>
    </reaction>
</comment>
<proteinExistence type="inferred from homology"/>
<evidence type="ECO:0000313" key="15">
    <source>
        <dbReference type="EMBL" id="OGC23495.1"/>
    </source>
</evidence>
<evidence type="ECO:0000256" key="9">
    <source>
        <dbReference type="PIRNR" id="PIRNR000099"/>
    </source>
</evidence>
<evidence type="ECO:0000256" key="5">
    <source>
        <dbReference type="ARBA" id="ARBA00022833"/>
    </source>
</evidence>
<evidence type="ECO:0000256" key="10">
    <source>
        <dbReference type="PIRSR" id="PIRSR000099-1"/>
    </source>
</evidence>
<sequence length="422" mass="46016">MFNVFKGKKIKEEIDRIKKEEIFDEKLESKVRKILNNVKKSGNSALVLYAQKFDNIKISKAKIKVSQKEIYSACRKTGKEFLKTFEKLAENVRAFHKKQREEEWFEPLADGALYGMRNMPIDSVGVYVPGGRASYPSSVMMNIIPAQLAGVRRIALASPPPINSYVLAAADSLGISEIYKVGGAQAIGALAYGTETIAPVDKIVGPGNVYVALAKKMVADKVGIDSLAGPSDILIIADREADPKFVAADMLSQCEHDPFARAILITTSEDLAVDVLCESRRQFKNLKRKKIIAQAAARGRIFIVENLSSAAWLSNIIAPEHLEIITSSPQKLLGEIKNAGAVFLGGYSPVALGDYGAGPNHVLPTYGTARFASPLGVYDFIKRQSFLAYTKGSLAKIKKEITMMADIEGLDAHAAAVNARYC</sequence>
<feature type="binding site" evidence="8 12">
    <location>
        <position position="413"/>
    </location>
    <ligand>
        <name>substrate</name>
    </ligand>
</feature>
<comment type="pathway">
    <text evidence="8">Amino-acid biosynthesis; L-histidine biosynthesis; L-histidine from 5-phospho-alpha-D-ribose 1-diphosphate: step 9/9.</text>
</comment>
<feature type="binding site" evidence="8 11">
    <location>
        <position position="208"/>
    </location>
    <ligand>
        <name>NAD(+)</name>
        <dbReference type="ChEBI" id="CHEBI:57540"/>
    </ligand>
</feature>
<dbReference type="GO" id="GO:0000105">
    <property type="term" value="P:L-histidine biosynthetic process"/>
    <property type="evidence" value="ECO:0007669"/>
    <property type="project" value="UniProtKB-UniRule"/>
</dbReference>
<dbReference type="AlphaFoldDB" id="A0A1F4SSS5"/>
<dbReference type="FunFam" id="3.40.50.1980:FF:000001">
    <property type="entry name" value="Histidinol dehydrogenase"/>
    <property type="match status" value="1"/>
</dbReference>
<dbReference type="GO" id="GO:0005829">
    <property type="term" value="C:cytosol"/>
    <property type="evidence" value="ECO:0007669"/>
    <property type="project" value="TreeGrafter"/>
</dbReference>
<dbReference type="PROSITE" id="PS00611">
    <property type="entry name" value="HISOL_DEHYDROGENASE"/>
    <property type="match status" value="1"/>
</dbReference>
<accession>A0A1F4SSS5</accession>
<feature type="binding site" evidence="8 12">
    <location>
        <position position="321"/>
    </location>
    <ligand>
        <name>substrate</name>
    </ligand>
</feature>
<protein>
    <recommendedName>
        <fullName evidence="3 8">Histidinol dehydrogenase</fullName>
        <shortName evidence="8">HDH</shortName>
        <ecNumber evidence="3 8">1.1.1.23</ecNumber>
    </recommendedName>
</protein>
<feature type="binding site" evidence="8 13">
    <location>
        <position position="413"/>
    </location>
    <ligand>
        <name>Zn(2+)</name>
        <dbReference type="ChEBI" id="CHEBI:29105"/>
    </ligand>
</feature>
<feature type="binding site" evidence="8 13">
    <location>
        <position position="354"/>
    </location>
    <ligand>
        <name>Zn(2+)</name>
        <dbReference type="ChEBI" id="CHEBI:29105"/>
    </ligand>
</feature>
<keyword evidence="8 11" id="KW-0520">NAD</keyword>
<keyword evidence="8" id="KW-0368">Histidine biosynthesis</keyword>
<evidence type="ECO:0000256" key="1">
    <source>
        <dbReference type="ARBA" id="ARBA00003850"/>
    </source>
</evidence>
<feature type="binding site" evidence="8 12">
    <location>
        <position position="231"/>
    </location>
    <ligand>
        <name>substrate</name>
    </ligand>
</feature>
<organism evidence="15 16">
    <name type="scientific">candidate division WOR-1 bacterium RIFOXYB2_FULL_37_13</name>
    <dbReference type="NCBI Taxonomy" id="1802579"/>
    <lineage>
        <taxon>Bacteria</taxon>
        <taxon>Bacillati</taxon>
        <taxon>Saganbacteria</taxon>
    </lineage>
</organism>
<feature type="binding site" evidence="8 11">
    <location>
        <position position="127"/>
    </location>
    <ligand>
        <name>NAD(+)</name>
        <dbReference type="ChEBI" id="CHEBI:57540"/>
    </ligand>
</feature>
<feature type="binding site" evidence="8 12">
    <location>
        <position position="253"/>
    </location>
    <ligand>
        <name>substrate</name>
    </ligand>
</feature>
<feature type="binding site" evidence="8 13">
    <location>
        <position position="253"/>
    </location>
    <ligand>
        <name>Zn(2+)</name>
        <dbReference type="ChEBI" id="CHEBI:29105"/>
    </ligand>
</feature>
<keyword evidence="6 8" id="KW-0560">Oxidoreductase</keyword>
<dbReference type="InterPro" id="IPR016161">
    <property type="entry name" value="Ald_DH/histidinol_DH"/>
</dbReference>
<evidence type="ECO:0000256" key="11">
    <source>
        <dbReference type="PIRSR" id="PIRSR000099-2"/>
    </source>
</evidence>